<dbReference type="Proteomes" id="UP000297737">
    <property type="component" value="Unassembled WGS sequence"/>
</dbReference>
<reference evidence="2 3" key="1">
    <citation type="submission" date="2019-02" db="EMBL/GenBank/DDBJ databases">
        <title>Polymorphobacter sp. isolated from the lake at the Tibet of China.</title>
        <authorList>
            <person name="Li A."/>
        </authorList>
    </citation>
    <scope>NUCLEOTIDE SEQUENCE [LARGE SCALE GENOMIC DNA]</scope>
    <source>
        <strain evidence="2 3">DJ1R-1</strain>
    </source>
</reference>
<organism evidence="2 3">
    <name type="scientific">Glacieibacterium arshaanense</name>
    <dbReference type="NCBI Taxonomy" id="2511025"/>
    <lineage>
        <taxon>Bacteria</taxon>
        <taxon>Pseudomonadati</taxon>
        <taxon>Pseudomonadota</taxon>
        <taxon>Alphaproteobacteria</taxon>
        <taxon>Sphingomonadales</taxon>
        <taxon>Sphingosinicellaceae</taxon>
        <taxon>Glacieibacterium</taxon>
    </lineage>
</organism>
<protein>
    <recommendedName>
        <fullName evidence="4">Outer membrane protein beta-barrel domain-containing protein</fullName>
    </recommendedName>
</protein>
<keyword evidence="3" id="KW-1185">Reference proteome</keyword>
<gene>
    <name evidence="2" type="ORF">EUV02_05605</name>
</gene>
<proteinExistence type="predicted"/>
<dbReference type="AlphaFoldDB" id="A0A4Y9EU78"/>
<dbReference type="OrthoDB" id="657710at2"/>
<keyword evidence="1" id="KW-0732">Signal</keyword>
<feature type="chain" id="PRO_5021468672" description="Outer membrane protein beta-barrel domain-containing protein" evidence="1">
    <location>
        <begin position="25"/>
        <end position="274"/>
    </location>
</feature>
<evidence type="ECO:0000313" key="3">
    <source>
        <dbReference type="Proteomes" id="UP000297737"/>
    </source>
</evidence>
<evidence type="ECO:0000256" key="1">
    <source>
        <dbReference type="SAM" id="SignalP"/>
    </source>
</evidence>
<accession>A0A4Y9EU78</accession>
<evidence type="ECO:0008006" key="4">
    <source>
        <dbReference type="Google" id="ProtNLM"/>
    </source>
</evidence>
<evidence type="ECO:0000313" key="2">
    <source>
        <dbReference type="EMBL" id="TFU06458.1"/>
    </source>
</evidence>
<comment type="caution">
    <text evidence="2">The sequence shown here is derived from an EMBL/GenBank/DDBJ whole genome shotgun (WGS) entry which is preliminary data.</text>
</comment>
<sequence>MHGAKCAALSVGLAAALVALPARAARIDDRYYLSVSAYKPHINTTLQISLPGLPVDGTAIDIENDLGMADSEWLPAFEAGMRLGNRFRIEAEYYRLSRSSSDTLRRSIVWEDVTYDAGVDVDSSFDTTVYRGTIGYSFVKTPQWELGADIGAHVTDFAASISGQGRVNSVVIPIDQRRQQQLVPLPTIGAFVAWDINKTFSLQGRIDWLSLTVGDYSGGLTYVWATANARVMNHVGLGIGWRYVHYSLDVSRPDWEGFVRYNYSGPAFFLNIGF</sequence>
<dbReference type="EMBL" id="SIHO01000001">
    <property type="protein sequence ID" value="TFU06458.1"/>
    <property type="molecule type" value="Genomic_DNA"/>
</dbReference>
<feature type="signal peptide" evidence="1">
    <location>
        <begin position="1"/>
        <end position="24"/>
    </location>
</feature>
<name>A0A4Y9EU78_9SPHN</name>
<dbReference type="RefSeq" id="WP_135245182.1">
    <property type="nucleotide sequence ID" value="NZ_SIHO01000001.1"/>
</dbReference>